<dbReference type="CDD" id="cd22233">
    <property type="entry name" value="RHH_CopAso-like"/>
    <property type="match status" value="1"/>
</dbReference>
<name>A0A1J5QTP5_9ZZZZ</name>
<dbReference type="PANTHER" id="PTHR40688">
    <property type="match status" value="1"/>
</dbReference>
<proteinExistence type="predicted"/>
<sequence>METAVLTLRVTSAVKKKLDQLAEATHRSKSFLAAEAIDRYLETEAWQINEISLALHEADLGDFASPADVVSVVKKYAG</sequence>
<reference evidence="2" key="1">
    <citation type="submission" date="2016-10" db="EMBL/GenBank/DDBJ databases">
        <title>Sequence of Gallionella enrichment culture.</title>
        <authorList>
            <person name="Poehlein A."/>
            <person name="Muehling M."/>
            <person name="Daniel R."/>
        </authorList>
    </citation>
    <scope>NUCLEOTIDE SEQUENCE</scope>
</reference>
<dbReference type="InterPro" id="IPR002145">
    <property type="entry name" value="CopG"/>
</dbReference>
<dbReference type="AlphaFoldDB" id="A0A1J5QTP5"/>
<dbReference type="Pfam" id="PF01402">
    <property type="entry name" value="RHH_1"/>
    <property type="match status" value="1"/>
</dbReference>
<dbReference type="PANTHER" id="PTHR40688:SF2">
    <property type="entry name" value="RIBBON-HELIX-HELIX PROTEIN COPG DOMAIN-CONTAINING PROTEIN"/>
    <property type="match status" value="1"/>
</dbReference>
<dbReference type="SUPFAM" id="SSF47598">
    <property type="entry name" value="Ribbon-helix-helix"/>
    <property type="match status" value="1"/>
</dbReference>
<organism evidence="2">
    <name type="scientific">mine drainage metagenome</name>
    <dbReference type="NCBI Taxonomy" id="410659"/>
    <lineage>
        <taxon>unclassified sequences</taxon>
        <taxon>metagenomes</taxon>
        <taxon>ecological metagenomes</taxon>
    </lineage>
</organism>
<comment type="caution">
    <text evidence="2">The sequence shown here is derived from an EMBL/GenBank/DDBJ whole genome shotgun (WGS) entry which is preliminary data.</text>
</comment>
<evidence type="ECO:0000313" key="2">
    <source>
        <dbReference type="EMBL" id="OIQ86706.1"/>
    </source>
</evidence>
<protein>
    <submittedName>
        <fullName evidence="2">Ribbon-helix-helix protein, copG family</fullName>
    </submittedName>
</protein>
<accession>A0A1J5QTP5</accession>
<gene>
    <name evidence="2" type="ORF">GALL_314450</name>
</gene>
<dbReference type="EMBL" id="MLJW01000464">
    <property type="protein sequence ID" value="OIQ86706.1"/>
    <property type="molecule type" value="Genomic_DNA"/>
</dbReference>
<dbReference type="InterPro" id="IPR010985">
    <property type="entry name" value="Ribbon_hlx_hlx"/>
</dbReference>
<dbReference type="GO" id="GO:0006355">
    <property type="term" value="P:regulation of DNA-templated transcription"/>
    <property type="evidence" value="ECO:0007669"/>
    <property type="project" value="InterPro"/>
</dbReference>
<evidence type="ECO:0000259" key="1">
    <source>
        <dbReference type="Pfam" id="PF01402"/>
    </source>
</evidence>
<feature type="domain" description="Ribbon-helix-helix protein CopG" evidence="1">
    <location>
        <begin position="5"/>
        <end position="44"/>
    </location>
</feature>
<dbReference type="InterPro" id="IPR052991">
    <property type="entry name" value="Non-func_TypeII_TA_Antitoxin"/>
</dbReference>